<dbReference type="Gene3D" id="3.30.2020.40">
    <property type="entry name" value="Uncharacterised protein PF10387, DUF2442"/>
    <property type="match status" value="1"/>
</dbReference>
<name>A0A504V3D5_9HYPH</name>
<proteinExistence type="predicted"/>
<reference evidence="1 2" key="1">
    <citation type="submission" date="2019-06" db="EMBL/GenBank/DDBJ databases">
        <title>Rhizobium sp. CL12 isolated from roots of soybean.</title>
        <authorList>
            <person name="Wang C."/>
        </authorList>
    </citation>
    <scope>NUCLEOTIDE SEQUENCE [LARGE SCALE GENOMIC DNA]</scope>
    <source>
        <strain evidence="1 2">CL12</strain>
    </source>
</reference>
<evidence type="ECO:0000313" key="1">
    <source>
        <dbReference type="EMBL" id="TPP12002.1"/>
    </source>
</evidence>
<dbReference type="AlphaFoldDB" id="A0A504V3D5"/>
<comment type="caution">
    <text evidence="1">The sequence shown here is derived from an EMBL/GenBank/DDBJ whole genome shotgun (WGS) entry which is preliminary data.</text>
</comment>
<sequence length="81" mass="9051">MRPVKAWCTKDEVHVTLADGRTISAPLWWYPFLSGLDEQGLNEIELMYEGIWWTKVDEGISVKSMFLGVKAPGAKAPDKAA</sequence>
<gene>
    <name evidence="1" type="ORF">FJQ55_01260</name>
</gene>
<keyword evidence="2" id="KW-1185">Reference proteome</keyword>
<dbReference type="Proteomes" id="UP000316429">
    <property type="component" value="Unassembled WGS sequence"/>
</dbReference>
<protein>
    <submittedName>
        <fullName evidence="1">DUF2442 domain-containing protein</fullName>
    </submittedName>
</protein>
<dbReference type="EMBL" id="VFYP01000001">
    <property type="protein sequence ID" value="TPP12002.1"/>
    <property type="molecule type" value="Genomic_DNA"/>
</dbReference>
<accession>A0A504V3D5</accession>
<dbReference type="Pfam" id="PF10387">
    <property type="entry name" value="DUF2442"/>
    <property type="match status" value="1"/>
</dbReference>
<dbReference type="InterPro" id="IPR018841">
    <property type="entry name" value="DUF2442"/>
</dbReference>
<organism evidence="1 2">
    <name type="scientific">Rhizobium glycinendophyticum</name>
    <dbReference type="NCBI Taxonomy" id="2589807"/>
    <lineage>
        <taxon>Bacteria</taxon>
        <taxon>Pseudomonadati</taxon>
        <taxon>Pseudomonadota</taxon>
        <taxon>Alphaproteobacteria</taxon>
        <taxon>Hyphomicrobiales</taxon>
        <taxon>Rhizobiaceae</taxon>
        <taxon>Rhizobium/Agrobacterium group</taxon>
        <taxon>Rhizobium</taxon>
    </lineage>
</organism>
<evidence type="ECO:0000313" key="2">
    <source>
        <dbReference type="Proteomes" id="UP000316429"/>
    </source>
</evidence>
<dbReference type="OrthoDB" id="337884at2"/>